<name>A0A4S3JCC9_9EURO</name>
<gene>
    <name evidence="1" type="ORF">EYZ11_007768</name>
</gene>
<evidence type="ECO:0000313" key="1">
    <source>
        <dbReference type="EMBL" id="THC92750.1"/>
    </source>
</evidence>
<dbReference type="AlphaFoldDB" id="A0A4S3JCC9"/>
<dbReference type="Proteomes" id="UP000308092">
    <property type="component" value="Unassembled WGS sequence"/>
</dbReference>
<organism evidence="1 2">
    <name type="scientific">Aspergillus tanneri</name>
    <dbReference type="NCBI Taxonomy" id="1220188"/>
    <lineage>
        <taxon>Eukaryota</taxon>
        <taxon>Fungi</taxon>
        <taxon>Dikarya</taxon>
        <taxon>Ascomycota</taxon>
        <taxon>Pezizomycotina</taxon>
        <taxon>Eurotiomycetes</taxon>
        <taxon>Eurotiomycetidae</taxon>
        <taxon>Eurotiales</taxon>
        <taxon>Aspergillaceae</taxon>
        <taxon>Aspergillus</taxon>
        <taxon>Aspergillus subgen. Circumdati</taxon>
    </lineage>
</organism>
<dbReference type="VEuPathDB" id="FungiDB:EYZ11_007768"/>
<reference evidence="1 2" key="1">
    <citation type="submission" date="2019-03" db="EMBL/GenBank/DDBJ databases">
        <title>The genome sequence of a newly discovered highly antifungal drug resistant Aspergillus species, Aspergillus tanneri NIH 1004.</title>
        <authorList>
            <person name="Mounaud S."/>
            <person name="Singh I."/>
            <person name="Joardar V."/>
            <person name="Pakala S."/>
            <person name="Pakala S."/>
            <person name="Venepally P."/>
            <person name="Hoover J."/>
            <person name="Nierman W."/>
            <person name="Chung J."/>
            <person name="Losada L."/>
        </authorList>
    </citation>
    <scope>NUCLEOTIDE SEQUENCE [LARGE SCALE GENOMIC DNA]</scope>
    <source>
        <strain evidence="1 2">NIH1004</strain>
    </source>
</reference>
<evidence type="ECO:0000313" key="2">
    <source>
        <dbReference type="Proteomes" id="UP000308092"/>
    </source>
</evidence>
<comment type="caution">
    <text evidence="1">The sequence shown here is derived from an EMBL/GenBank/DDBJ whole genome shotgun (WGS) entry which is preliminary data.</text>
</comment>
<accession>A0A4S3JCC9</accession>
<keyword evidence="2" id="KW-1185">Reference proteome</keyword>
<protein>
    <submittedName>
        <fullName evidence="1">Uncharacterized protein</fullName>
    </submittedName>
</protein>
<dbReference type="EMBL" id="SOSA01000311">
    <property type="protein sequence ID" value="THC92750.1"/>
    <property type="molecule type" value="Genomic_DNA"/>
</dbReference>
<proteinExistence type="predicted"/>
<sequence length="27" mass="2815">MPLLLRNVCAALPSSIQSSQSDKGLVS</sequence>